<evidence type="ECO:0000313" key="3">
    <source>
        <dbReference type="Proteomes" id="UP000649826"/>
    </source>
</evidence>
<dbReference type="Proteomes" id="UP000649826">
    <property type="component" value="Unassembled WGS sequence"/>
</dbReference>
<name>A0ABR7IGW8_9FIRM</name>
<gene>
    <name evidence="2" type="ORF">H8Z82_06265</name>
</gene>
<evidence type="ECO:0000313" key="2">
    <source>
        <dbReference type="EMBL" id="MBC5779264.1"/>
    </source>
</evidence>
<dbReference type="EMBL" id="JACOQG010000007">
    <property type="protein sequence ID" value="MBC5779264.1"/>
    <property type="molecule type" value="Genomic_DNA"/>
</dbReference>
<keyword evidence="1" id="KW-0812">Transmembrane</keyword>
<protein>
    <recommendedName>
        <fullName evidence="4">Pilus assembly protein</fullName>
    </recommendedName>
</protein>
<keyword evidence="3" id="KW-1185">Reference proteome</keyword>
<evidence type="ECO:0000256" key="1">
    <source>
        <dbReference type="SAM" id="Phobius"/>
    </source>
</evidence>
<sequence>MLLQKEKKKRRNKLSIRNVLKKEIIYERRNRSLSFRTNLFFFPPKKRCELSVKASFCISGWRRASLAVETAFVLPLFFMGILTMICFMDIYKVQTEHLSQLCTKAKQAGMYAYLTGESGAEDITLPDIYSYEPFGGLVPLPKVVIYNHVKVHAWTGRIFEGDSGNESTPEKMVYITESGSVYHKDPGCSYLNVSLKQIPGTSVLAANNQYGEHYTACETCSRNQKPAGVVFVTEQGNRYHNLETCSGLKRTVRMVKETETSGMKCCSRCG</sequence>
<reference evidence="2 3" key="1">
    <citation type="submission" date="2020-08" db="EMBL/GenBank/DDBJ databases">
        <title>Genome public.</title>
        <authorList>
            <person name="Liu C."/>
            <person name="Sun Q."/>
        </authorList>
    </citation>
    <scope>NUCLEOTIDE SEQUENCE [LARGE SCALE GENOMIC DNA]</scope>
    <source>
        <strain evidence="2 3">M29</strain>
    </source>
</reference>
<keyword evidence="1" id="KW-0472">Membrane</keyword>
<organism evidence="2 3">
    <name type="scientific">Blautia difficilis</name>
    <dbReference type="NCBI Taxonomy" id="2763027"/>
    <lineage>
        <taxon>Bacteria</taxon>
        <taxon>Bacillati</taxon>
        <taxon>Bacillota</taxon>
        <taxon>Clostridia</taxon>
        <taxon>Lachnospirales</taxon>
        <taxon>Lachnospiraceae</taxon>
        <taxon>Blautia</taxon>
    </lineage>
</organism>
<evidence type="ECO:0008006" key="4">
    <source>
        <dbReference type="Google" id="ProtNLM"/>
    </source>
</evidence>
<proteinExistence type="predicted"/>
<comment type="caution">
    <text evidence="2">The sequence shown here is derived from an EMBL/GenBank/DDBJ whole genome shotgun (WGS) entry which is preliminary data.</text>
</comment>
<accession>A0ABR7IGW8</accession>
<feature type="transmembrane region" description="Helical" evidence="1">
    <location>
        <begin position="71"/>
        <end position="91"/>
    </location>
</feature>
<keyword evidence="1" id="KW-1133">Transmembrane helix</keyword>